<gene>
    <name evidence="3" type="ORF">GCM10023188_04530</name>
</gene>
<evidence type="ECO:0000256" key="1">
    <source>
        <dbReference type="SAM" id="SignalP"/>
    </source>
</evidence>
<evidence type="ECO:0000313" key="4">
    <source>
        <dbReference type="Proteomes" id="UP001500552"/>
    </source>
</evidence>
<sequence>MKNLLRHHNLWVALLFGLLLPLGSCDDDDDDDMDPVLNIVQFEEITITGDQEVPANESEATGTFDGSYNKDTNVLTYTITYQGITPTAMHFHKGAAGVSGGVEVPIGSAPYTSPIVGQTPAITEAQEADLLAGLWYVNIHSAALPAGEIRGQVVQ</sequence>
<dbReference type="SMART" id="SM00754">
    <property type="entry name" value="CHRD"/>
    <property type="match status" value="1"/>
</dbReference>
<evidence type="ECO:0000259" key="2">
    <source>
        <dbReference type="PROSITE" id="PS50933"/>
    </source>
</evidence>
<feature type="domain" description="CHRD" evidence="2">
    <location>
        <begin position="39"/>
        <end position="155"/>
    </location>
</feature>
<dbReference type="RefSeq" id="WP_345156525.1">
    <property type="nucleotide sequence ID" value="NZ_BAABHC010000002.1"/>
</dbReference>
<keyword evidence="4" id="KW-1185">Reference proteome</keyword>
<feature type="signal peptide" evidence="1">
    <location>
        <begin position="1"/>
        <end position="26"/>
    </location>
</feature>
<dbReference type="EMBL" id="BAABHC010000002">
    <property type="protein sequence ID" value="GAA4424566.1"/>
    <property type="molecule type" value="Genomic_DNA"/>
</dbReference>
<organism evidence="3 4">
    <name type="scientific">Pontibacter saemangeumensis</name>
    <dbReference type="NCBI Taxonomy" id="1084525"/>
    <lineage>
        <taxon>Bacteria</taxon>
        <taxon>Pseudomonadati</taxon>
        <taxon>Bacteroidota</taxon>
        <taxon>Cytophagia</taxon>
        <taxon>Cytophagales</taxon>
        <taxon>Hymenobacteraceae</taxon>
        <taxon>Pontibacter</taxon>
    </lineage>
</organism>
<proteinExistence type="predicted"/>
<name>A0ABP8L8V5_9BACT</name>
<dbReference type="Proteomes" id="UP001500552">
    <property type="component" value="Unassembled WGS sequence"/>
</dbReference>
<feature type="chain" id="PRO_5045864616" description="CHRD domain-containing protein" evidence="1">
    <location>
        <begin position="27"/>
        <end position="155"/>
    </location>
</feature>
<keyword evidence="1" id="KW-0732">Signal</keyword>
<dbReference type="PROSITE" id="PS50933">
    <property type="entry name" value="CHRD"/>
    <property type="match status" value="1"/>
</dbReference>
<protein>
    <recommendedName>
        <fullName evidence="2">CHRD domain-containing protein</fullName>
    </recommendedName>
</protein>
<accession>A0ABP8L8V5</accession>
<comment type="caution">
    <text evidence="3">The sequence shown here is derived from an EMBL/GenBank/DDBJ whole genome shotgun (WGS) entry which is preliminary data.</text>
</comment>
<dbReference type="InterPro" id="IPR010895">
    <property type="entry name" value="CHRD"/>
</dbReference>
<evidence type="ECO:0000313" key="3">
    <source>
        <dbReference type="EMBL" id="GAA4424566.1"/>
    </source>
</evidence>
<dbReference type="Pfam" id="PF07452">
    <property type="entry name" value="CHRD"/>
    <property type="match status" value="1"/>
</dbReference>
<reference evidence="4" key="1">
    <citation type="journal article" date="2019" name="Int. J. Syst. Evol. Microbiol.">
        <title>The Global Catalogue of Microorganisms (GCM) 10K type strain sequencing project: providing services to taxonomists for standard genome sequencing and annotation.</title>
        <authorList>
            <consortium name="The Broad Institute Genomics Platform"/>
            <consortium name="The Broad Institute Genome Sequencing Center for Infectious Disease"/>
            <person name="Wu L."/>
            <person name="Ma J."/>
        </authorList>
    </citation>
    <scope>NUCLEOTIDE SEQUENCE [LARGE SCALE GENOMIC DNA]</scope>
    <source>
        <strain evidence="4">JCM 17926</strain>
    </source>
</reference>